<name>A0A0F6AX90_SALT1</name>
<dbReference type="RefSeq" id="WP_000968384.1">
    <property type="nucleotide sequence ID" value="NC_016856.1"/>
</dbReference>
<organism evidence="1 2">
    <name type="scientific">Salmonella typhimurium (strain 14028s / SGSC 2262)</name>
    <dbReference type="NCBI Taxonomy" id="588858"/>
    <lineage>
        <taxon>Bacteria</taxon>
        <taxon>Pseudomonadati</taxon>
        <taxon>Pseudomonadota</taxon>
        <taxon>Gammaproteobacteria</taxon>
        <taxon>Enterobacterales</taxon>
        <taxon>Enterobacteriaceae</taxon>
        <taxon>Salmonella</taxon>
    </lineage>
</organism>
<keyword evidence="2" id="KW-1185">Reference proteome</keyword>
<dbReference type="SMR" id="A0A0F6AX90"/>
<dbReference type="KEGG" id="seo:STM14_0336"/>
<protein>
    <submittedName>
        <fullName evidence="1">Cytoplasmic protein</fullName>
    </submittedName>
</protein>
<gene>
    <name evidence="1" type="ordered locus">STM14_0336</name>
</gene>
<dbReference type="HOGENOM" id="CLU_1554185_0_0_6"/>
<dbReference type="BioCyc" id="SENT588858:STM14_RS02030-MONOMER"/>
<proteinExistence type="predicted"/>
<dbReference type="PATRIC" id="fig|588858.6.peg.434"/>
<sequence length="173" mass="19287">MMAVRLTFDGQKLTWPGIGIFKATTGLPDLQWPDKQCVPDAAIPEGNYKLFIQFQGEAPIRNAADCDLGPSWGWSTIPRGQAAGTCEIYWANWGYNRIRLESADEKTRKACGGKRGGFYIHDSTKGYSHGCIEVEPVFFRILKQETEKENGEKTFTVNVKYVSGQQTNGGTKQ</sequence>
<dbReference type="EMBL" id="CP001363">
    <property type="protein sequence ID" value="ACY86862.1"/>
    <property type="molecule type" value="Genomic_DNA"/>
</dbReference>
<dbReference type="Proteomes" id="UP000002695">
    <property type="component" value="Chromosome"/>
</dbReference>
<dbReference type="AlphaFoldDB" id="A0A0F6AX90"/>
<evidence type="ECO:0000313" key="1">
    <source>
        <dbReference type="EMBL" id="ACY86862.1"/>
    </source>
</evidence>
<accession>A0A0F6AX90</accession>
<reference evidence="1 2" key="1">
    <citation type="journal article" date="2010" name="J. Bacteriol.">
        <title>Short-term signatures of evolutionary change in the Salmonella enterica serovar typhimurium 14028 genome.</title>
        <authorList>
            <person name="Jarvik T."/>
            <person name="Smillie C."/>
            <person name="Groisman E.A."/>
            <person name="Ochman H."/>
        </authorList>
    </citation>
    <scope>NUCLEOTIDE SEQUENCE [LARGE SCALE GENOMIC DNA]</scope>
    <source>
        <strain evidence="2">14028s / SGSC 2262</strain>
    </source>
</reference>
<evidence type="ECO:0000313" key="2">
    <source>
        <dbReference type="Proteomes" id="UP000002695"/>
    </source>
</evidence>